<feature type="transmembrane region" description="Helical" evidence="1">
    <location>
        <begin position="117"/>
        <end position="138"/>
    </location>
</feature>
<keyword evidence="1" id="KW-1133">Transmembrane helix</keyword>
<dbReference type="RefSeq" id="WP_117394796.1">
    <property type="nucleotide sequence ID" value="NZ_CP021330.1"/>
</dbReference>
<proteinExistence type="predicted"/>
<evidence type="ECO:0000256" key="1">
    <source>
        <dbReference type="SAM" id="Phobius"/>
    </source>
</evidence>
<organism evidence="2 3">
    <name type="scientific">Maritalea myrionectae</name>
    <dbReference type="NCBI Taxonomy" id="454601"/>
    <lineage>
        <taxon>Bacteria</taxon>
        <taxon>Pseudomonadati</taxon>
        <taxon>Pseudomonadota</taxon>
        <taxon>Alphaproteobacteria</taxon>
        <taxon>Hyphomicrobiales</taxon>
        <taxon>Devosiaceae</taxon>
        <taxon>Maritalea</taxon>
    </lineage>
</organism>
<keyword evidence="1" id="KW-0472">Membrane</keyword>
<protein>
    <recommendedName>
        <fullName evidence="4">DUF998 domain-containing protein</fullName>
    </recommendedName>
</protein>
<dbReference type="Pfam" id="PF06197">
    <property type="entry name" value="DUF998"/>
    <property type="match status" value="1"/>
</dbReference>
<keyword evidence="3" id="KW-1185">Reference proteome</keyword>
<dbReference type="InterPro" id="IPR009339">
    <property type="entry name" value="DUF998"/>
</dbReference>
<evidence type="ECO:0008006" key="4">
    <source>
        <dbReference type="Google" id="ProtNLM"/>
    </source>
</evidence>
<feature type="transmembrane region" description="Helical" evidence="1">
    <location>
        <begin position="84"/>
        <end position="102"/>
    </location>
</feature>
<accession>A0A2R4MAB1</accession>
<evidence type="ECO:0000313" key="2">
    <source>
        <dbReference type="EMBL" id="AVX02978.1"/>
    </source>
</evidence>
<dbReference type="AlphaFoldDB" id="A0A2R4MAB1"/>
<feature type="transmembrane region" description="Helical" evidence="1">
    <location>
        <begin position="182"/>
        <end position="200"/>
    </location>
</feature>
<name>A0A2R4MAB1_9HYPH</name>
<feature type="transmembrane region" description="Helical" evidence="1">
    <location>
        <begin position="49"/>
        <end position="72"/>
    </location>
</feature>
<sequence length="209" mass="22482">MKKPKLALGLTILSYLWIMVTVAIAGANFPDYSHVSQFMSELGAADSPFPNLVNFGSFFAAALILLGALALVFSSLPRSLPGTIGLAILALYPLLVIVASFFPCDAACRPATPSTSHIIHMTSALLAYLSAIIGMAILSLHARKWLGKSLLTPLGLIMPVILLVLLANLMPDNPRVGLIQRLFETLVYGWLVFYIVTLIAPPKSDVARH</sequence>
<dbReference type="EMBL" id="CP021330">
    <property type="protein sequence ID" value="AVX02978.1"/>
    <property type="molecule type" value="Genomic_DNA"/>
</dbReference>
<reference evidence="2 3" key="1">
    <citation type="submission" date="2017-05" db="EMBL/GenBank/DDBJ databases">
        <title>Genome Analysis of Maritalea myrionectae HL2708#5.</title>
        <authorList>
            <consortium name="Cotde Inc.-PKNU"/>
            <person name="Jang D."/>
            <person name="Oh H.-M."/>
        </authorList>
    </citation>
    <scope>NUCLEOTIDE SEQUENCE [LARGE SCALE GENOMIC DNA]</scope>
    <source>
        <strain evidence="2 3">HL2708#5</strain>
    </source>
</reference>
<dbReference type="KEGG" id="mmyr:MXMO3_00432"/>
<dbReference type="STRING" id="1122213.GCA_000423365_03144"/>
<evidence type="ECO:0000313" key="3">
    <source>
        <dbReference type="Proteomes" id="UP000258927"/>
    </source>
</evidence>
<feature type="transmembrane region" description="Helical" evidence="1">
    <location>
        <begin position="150"/>
        <end position="170"/>
    </location>
</feature>
<keyword evidence="1" id="KW-0812">Transmembrane</keyword>
<gene>
    <name evidence="2" type="ORF">MXMO3_00432</name>
</gene>
<dbReference type="Proteomes" id="UP000258927">
    <property type="component" value="Chromosome"/>
</dbReference>